<reference evidence="13" key="1">
    <citation type="journal article" date="2023" name="Mol. Biol. Evol.">
        <title>Third-Generation Sequencing Reveals the Adaptive Role of the Epigenome in Three Deep-Sea Polychaetes.</title>
        <authorList>
            <person name="Perez M."/>
            <person name="Aroh O."/>
            <person name="Sun Y."/>
            <person name="Lan Y."/>
            <person name="Juniper S.K."/>
            <person name="Young C.R."/>
            <person name="Angers B."/>
            <person name="Qian P.Y."/>
        </authorList>
    </citation>
    <scope>NUCLEOTIDE SEQUENCE</scope>
    <source>
        <strain evidence="13">R07B-5</strain>
    </source>
</reference>
<evidence type="ECO:0000256" key="1">
    <source>
        <dbReference type="ARBA" id="ARBA00004123"/>
    </source>
</evidence>
<dbReference type="InterPro" id="IPR001356">
    <property type="entry name" value="HD"/>
</dbReference>
<dbReference type="EMBL" id="JAODUO010000462">
    <property type="protein sequence ID" value="KAK2180018.1"/>
    <property type="molecule type" value="Genomic_DNA"/>
</dbReference>
<dbReference type="GO" id="GO:0000978">
    <property type="term" value="F:RNA polymerase II cis-regulatory region sequence-specific DNA binding"/>
    <property type="evidence" value="ECO:0007669"/>
    <property type="project" value="TreeGrafter"/>
</dbReference>
<gene>
    <name evidence="13" type="ORF">NP493_462g02006</name>
</gene>
<dbReference type="GO" id="GO:0030182">
    <property type="term" value="P:neuron differentiation"/>
    <property type="evidence" value="ECO:0007669"/>
    <property type="project" value="TreeGrafter"/>
</dbReference>
<dbReference type="InterPro" id="IPR017970">
    <property type="entry name" value="Homeobox_CS"/>
</dbReference>
<comment type="caution">
    <text evidence="13">The sequence shown here is derived from an EMBL/GenBank/DDBJ whole genome shotgun (WGS) entry which is preliminary data.</text>
</comment>
<dbReference type="AlphaFoldDB" id="A0AAD9KYH7"/>
<protein>
    <recommendedName>
        <fullName evidence="12">Homeobox domain-containing protein</fullName>
    </recommendedName>
</protein>
<evidence type="ECO:0000256" key="5">
    <source>
        <dbReference type="ARBA" id="ARBA00023125"/>
    </source>
</evidence>
<evidence type="ECO:0000256" key="10">
    <source>
        <dbReference type="RuleBase" id="RU000682"/>
    </source>
</evidence>
<dbReference type="PROSITE" id="PS50071">
    <property type="entry name" value="HOMEOBOX_2"/>
    <property type="match status" value="1"/>
</dbReference>
<dbReference type="GO" id="GO:0007417">
    <property type="term" value="P:central nervous system development"/>
    <property type="evidence" value="ECO:0007669"/>
    <property type="project" value="TreeGrafter"/>
</dbReference>
<comment type="subcellular location">
    <subcellularLocation>
        <location evidence="1 9 10">Nucleus</location>
    </subcellularLocation>
</comment>
<dbReference type="SMART" id="SM00389">
    <property type="entry name" value="HOX"/>
    <property type="match status" value="1"/>
</dbReference>
<dbReference type="InterPro" id="IPR050877">
    <property type="entry name" value="EMX-VAX-Noto_Homeobox_TFs"/>
</dbReference>
<evidence type="ECO:0000256" key="3">
    <source>
        <dbReference type="ARBA" id="ARBA00022491"/>
    </source>
</evidence>
<keyword evidence="6 9" id="KW-0371">Homeobox</keyword>
<organism evidence="13 14">
    <name type="scientific">Ridgeia piscesae</name>
    <name type="common">Tubeworm</name>
    <dbReference type="NCBI Taxonomy" id="27915"/>
    <lineage>
        <taxon>Eukaryota</taxon>
        <taxon>Metazoa</taxon>
        <taxon>Spiralia</taxon>
        <taxon>Lophotrochozoa</taxon>
        <taxon>Annelida</taxon>
        <taxon>Polychaeta</taxon>
        <taxon>Sedentaria</taxon>
        <taxon>Canalipalpata</taxon>
        <taxon>Sabellida</taxon>
        <taxon>Siboglinidae</taxon>
        <taxon>Ridgeia</taxon>
    </lineage>
</organism>
<dbReference type="PANTHER" id="PTHR24339:SF67">
    <property type="entry name" value="GNOT1 HOMEODOMAIN PROTEIN-RELATED"/>
    <property type="match status" value="1"/>
</dbReference>
<keyword evidence="4" id="KW-0805">Transcription regulation</keyword>
<name>A0AAD9KYH7_RIDPI</name>
<dbReference type="GO" id="GO:0000981">
    <property type="term" value="F:DNA-binding transcription factor activity, RNA polymerase II-specific"/>
    <property type="evidence" value="ECO:0007669"/>
    <property type="project" value="InterPro"/>
</dbReference>
<dbReference type="GO" id="GO:0005634">
    <property type="term" value="C:nucleus"/>
    <property type="evidence" value="ECO:0007669"/>
    <property type="project" value="UniProtKB-SubCell"/>
</dbReference>
<evidence type="ECO:0000259" key="12">
    <source>
        <dbReference type="PROSITE" id="PS50071"/>
    </source>
</evidence>
<sequence>MLPSTRGPFFPAPLMTFPFSVRASGEPCQIHPAFLPPAFPVRTPTGILALGPRGVYRTCKGRSFTIDAILGSEERRQDERVECEGTRRVGKTEARLRGTEGTPHYVTPLTCTASFRYQHPTLGDNRTVDHDKDCYPGHGHDDWAAVKHNCPSQPLDDWRPAKSKRVRTIFTPEQLERLEAEFKRQQYMVGIERYYLAASLSLTEAQVKVWFQNRRIKWRKQHLEQQHARLANIDLLLSPAEDSEDGEDEITDTGPSVGLQQGGSG</sequence>
<dbReference type="SUPFAM" id="SSF46689">
    <property type="entry name" value="Homeodomain-like"/>
    <property type="match status" value="1"/>
</dbReference>
<dbReference type="FunFam" id="1.10.10.60:FF:000450">
    <property type="entry name" value="Homeobox protein notochord"/>
    <property type="match status" value="1"/>
</dbReference>
<feature type="region of interest" description="Disordered" evidence="11">
    <location>
        <begin position="238"/>
        <end position="265"/>
    </location>
</feature>
<dbReference type="PANTHER" id="PTHR24339">
    <property type="entry name" value="HOMEOBOX PROTEIN EMX-RELATED"/>
    <property type="match status" value="1"/>
</dbReference>
<keyword evidence="2" id="KW-0217">Developmental protein</keyword>
<evidence type="ECO:0000256" key="9">
    <source>
        <dbReference type="PROSITE-ProRule" id="PRU00108"/>
    </source>
</evidence>
<keyword evidence="7" id="KW-0804">Transcription</keyword>
<evidence type="ECO:0000256" key="4">
    <source>
        <dbReference type="ARBA" id="ARBA00023015"/>
    </source>
</evidence>
<accession>A0AAD9KYH7</accession>
<dbReference type="CDD" id="cd00086">
    <property type="entry name" value="homeodomain"/>
    <property type="match status" value="1"/>
</dbReference>
<evidence type="ECO:0000256" key="7">
    <source>
        <dbReference type="ARBA" id="ARBA00023163"/>
    </source>
</evidence>
<dbReference type="PROSITE" id="PS00027">
    <property type="entry name" value="HOMEOBOX_1"/>
    <property type="match status" value="1"/>
</dbReference>
<evidence type="ECO:0000256" key="8">
    <source>
        <dbReference type="ARBA" id="ARBA00023242"/>
    </source>
</evidence>
<proteinExistence type="predicted"/>
<keyword evidence="14" id="KW-1185">Reference proteome</keyword>
<feature type="domain" description="Homeobox" evidence="12">
    <location>
        <begin position="161"/>
        <end position="221"/>
    </location>
</feature>
<feature type="DNA-binding region" description="Homeobox" evidence="9">
    <location>
        <begin position="163"/>
        <end position="222"/>
    </location>
</feature>
<evidence type="ECO:0000256" key="6">
    <source>
        <dbReference type="ARBA" id="ARBA00023155"/>
    </source>
</evidence>
<evidence type="ECO:0000313" key="14">
    <source>
        <dbReference type="Proteomes" id="UP001209878"/>
    </source>
</evidence>
<dbReference type="InterPro" id="IPR009057">
    <property type="entry name" value="Homeodomain-like_sf"/>
</dbReference>
<dbReference type="Proteomes" id="UP001209878">
    <property type="component" value="Unassembled WGS sequence"/>
</dbReference>
<keyword evidence="3" id="KW-0678">Repressor</keyword>
<dbReference type="Gene3D" id="1.10.10.60">
    <property type="entry name" value="Homeodomain-like"/>
    <property type="match status" value="1"/>
</dbReference>
<evidence type="ECO:0000256" key="2">
    <source>
        <dbReference type="ARBA" id="ARBA00022473"/>
    </source>
</evidence>
<evidence type="ECO:0000256" key="11">
    <source>
        <dbReference type="SAM" id="MobiDB-lite"/>
    </source>
</evidence>
<keyword evidence="5 9" id="KW-0238">DNA-binding</keyword>
<dbReference type="Pfam" id="PF00046">
    <property type="entry name" value="Homeodomain"/>
    <property type="match status" value="1"/>
</dbReference>
<keyword evidence="8 9" id="KW-0539">Nucleus</keyword>
<evidence type="ECO:0000313" key="13">
    <source>
        <dbReference type="EMBL" id="KAK2180018.1"/>
    </source>
</evidence>
<feature type="compositionally biased region" description="Acidic residues" evidence="11">
    <location>
        <begin position="241"/>
        <end position="251"/>
    </location>
</feature>